<dbReference type="InterPro" id="IPR000182">
    <property type="entry name" value="GNAT_dom"/>
</dbReference>
<gene>
    <name evidence="3" type="ORF">HYDPIDRAFT_27934</name>
</gene>
<dbReference type="InterPro" id="IPR016181">
    <property type="entry name" value="Acyl_CoA_acyltransferase"/>
</dbReference>
<evidence type="ECO:0000313" key="4">
    <source>
        <dbReference type="Proteomes" id="UP000053820"/>
    </source>
</evidence>
<name>A0A0C9VHU0_9AGAM</name>
<feature type="compositionally biased region" description="Basic residues" evidence="1">
    <location>
        <begin position="27"/>
        <end position="37"/>
    </location>
</feature>
<sequence length="400" mass="44987">MLSAGDKLSRWDPSEDEDETYSETHHKQPRTKRRKANTGKAITPGHRVTRASASLSGLLDVFQYGMQIHASLADTTDGDSDSFESTIEGLLPEYLEARHTAWAQTSDIGDSGKVIRALSRYETTAILNYANQRSHASSSVAEAIVRRKLQLQREKRSARTPEPPVRIVSNTLTAFDPPPPACLPPAVLESLRAIQTTRYENSFASRVYGHKPLKIPGLLATDWETCSPWTNLMDDIHAHYSHAHPGRDQTERPLTPITYVSLQPSHLRQVHDLLARVFWDGIDVSDSLQYSPERCTVIATYGHLVVGAAFLSSPQETYITYLAVRAGWDNSQIATTMLYHLISLNPHRDITLHVSANNPAMLLYNRFGFKAEEFIAGFYEDYLDSHSRASMNAFRLRLRR</sequence>
<keyword evidence="4" id="KW-1185">Reference proteome</keyword>
<reference evidence="3 4" key="1">
    <citation type="submission" date="2014-04" db="EMBL/GenBank/DDBJ databases">
        <title>Evolutionary Origins and Diversification of the Mycorrhizal Mutualists.</title>
        <authorList>
            <consortium name="DOE Joint Genome Institute"/>
            <consortium name="Mycorrhizal Genomics Consortium"/>
            <person name="Kohler A."/>
            <person name="Kuo A."/>
            <person name="Nagy L.G."/>
            <person name="Floudas D."/>
            <person name="Copeland A."/>
            <person name="Barry K.W."/>
            <person name="Cichocki N."/>
            <person name="Veneault-Fourrey C."/>
            <person name="LaButti K."/>
            <person name="Lindquist E.A."/>
            <person name="Lipzen A."/>
            <person name="Lundell T."/>
            <person name="Morin E."/>
            <person name="Murat C."/>
            <person name="Riley R."/>
            <person name="Ohm R."/>
            <person name="Sun H."/>
            <person name="Tunlid A."/>
            <person name="Henrissat B."/>
            <person name="Grigoriev I.V."/>
            <person name="Hibbett D.S."/>
            <person name="Martin F."/>
        </authorList>
    </citation>
    <scope>NUCLEOTIDE SEQUENCE [LARGE SCALE GENOMIC DNA]</scope>
    <source>
        <strain evidence="3 4">MD-312</strain>
    </source>
</reference>
<evidence type="ECO:0000256" key="1">
    <source>
        <dbReference type="SAM" id="MobiDB-lite"/>
    </source>
</evidence>
<dbReference type="EMBL" id="KN839844">
    <property type="protein sequence ID" value="KIJ65214.1"/>
    <property type="molecule type" value="Genomic_DNA"/>
</dbReference>
<evidence type="ECO:0000259" key="2">
    <source>
        <dbReference type="PROSITE" id="PS51186"/>
    </source>
</evidence>
<dbReference type="GO" id="GO:0016747">
    <property type="term" value="F:acyltransferase activity, transferring groups other than amino-acyl groups"/>
    <property type="evidence" value="ECO:0007669"/>
    <property type="project" value="InterPro"/>
</dbReference>
<dbReference type="AlphaFoldDB" id="A0A0C9VHU0"/>
<dbReference type="Proteomes" id="UP000053820">
    <property type="component" value="Unassembled WGS sequence"/>
</dbReference>
<dbReference type="Pfam" id="PF00583">
    <property type="entry name" value="Acetyltransf_1"/>
    <property type="match status" value="1"/>
</dbReference>
<feature type="domain" description="N-acetyltransferase" evidence="2">
    <location>
        <begin position="257"/>
        <end position="400"/>
    </location>
</feature>
<feature type="region of interest" description="Disordered" evidence="1">
    <location>
        <begin position="1"/>
        <end position="41"/>
    </location>
</feature>
<organism evidence="3 4">
    <name type="scientific">Hydnomerulius pinastri MD-312</name>
    <dbReference type="NCBI Taxonomy" id="994086"/>
    <lineage>
        <taxon>Eukaryota</taxon>
        <taxon>Fungi</taxon>
        <taxon>Dikarya</taxon>
        <taxon>Basidiomycota</taxon>
        <taxon>Agaricomycotina</taxon>
        <taxon>Agaricomycetes</taxon>
        <taxon>Agaricomycetidae</taxon>
        <taxon>Boletales</taxon>
        <taxon>Boletales incertae sedis</taxon>
        <taxon>Leucogyrophana</taxon>
    </lineage>
</organism>
<dbReference type="SUPFAM" id="SSF55729">
    <property type="entry name" value="Acyl-CoA N-acyltransferases (Nat)"/>
    <property type="match status" value="1"/>
</dbReference>
<dbReference type="Gene3D" id="3.40.630.30">
    <property type="match status" value="1"/>
</dbReference>
<accession>A0A0C9VHU0</accession>
<dbReference type="OrthoDB" id="4080456at2759"/>
<evidence type="ECO:0000313" key="3">
    <source>
        <dbReference type="EMBL" id="KIJ65214.1"/>
    </source>
</evidence>
<protein>
    <recommendedName>
        <fullName evidence="2">N-acetyltransferase domain-containing protein</fullName>
    </recommendedName>
</protein>
<dbReference type="HOGENOM" id="CLU_061214_0_0_1"/>
<dbReference type="PROSITE" id="PS51186">
    <property type="entry name" value="GNAT"/>
    <property type="match status" value="1"/>
</dbReference>
<proteinExistence type="predicted"/>